<evidence type="ECO:0000256" key="4">
    <source>
        <dbReference type="ARBA" id="ARBA00023136"/>
    </source>
</evidence>
<gene>
    <name evidence="8" type="primary">100631938</name>
</gene>
<feature type="compositionally biased region" description="Basic residues" evidence="6">
    <location>
        <begin position="592"/>
        <end position="601"/>
    </location>
</feature>
<dbReference type="CDD" id="cd01202">
    <property type="entry name" value="PTB_FRS2"/>
    <property type="match status" value="1"/>
</dbReference>
<feature type="compositionally biased region" description="Basic residues" evidence="6">
    <location>
        <begin position="262"/>
        <end position="272"/>
    </location>
</feature>
<feature type="compositionally biased region" description="Basic and acidic residues" evidence="6">
    <location>
        <begin position="520"/>
        <end position="531"/>
    </location>
</feature>
<feature type="region of interest" description="Disordered" evidence="6">
    <location>
        <begin position="323"/>
        <end position="345"/>
    </location>
</feature>
<feature type="compositionally biased region" description="Pro residues" evidence="6">
    <location>
        <begin position="180"/>
        <end position="192"/>
    </location>
</feature>
<dbReference type="GO" id="GO:0005737">
    <property type="term" value="C:cytoplasm"/>
    <property type="evidence" value="ECO:0007669"/>
    <property type="project" value="TreeGrafter"/>
</dbReference>
<keyword evidence="3" id="KW-0519">Myristate</keyword>
<evidence type="ECO:0000259" key="7">
    <source>
        <dbReference type="PROSITE" id="PS51064"/>
    </source>
</evidence>
<dbReference type="InterPro" id="IPR038742">
    <property type="entry name" value="FRS2_PTB"/>
</dbReference>
<protein>
    <recommendedName>
        <fullName evidence="7">IRS-type PTB domain-containing protein</fullName>
    </recommendedName>
</protein>
<feature type="region of interest" description="Disordered" evidence="6">
    <location>
        <begin position="511"/>
        <end position="555"/>
    </location>
</feature>
<feature type="compositionally biased region" description="Polar residues" evidence="6">
    <location>
        <begin position="331"/>
        <end position="340"/>
    </location>
</feature>
<evidence type="ECO:0000313" key="9">
    <source>
        <dbReference type="Proteomes" id="UP000007879"/>
    </source>
</evidence>
<keyword evidence="5" id="KW-0449">Lipoprotein</keyword>
<keyword evidence="9" id="KW-1185">Reference proteome</keyword>
<dbReference type="eggNOG" id="KOG4047">
    <property type="taxonomic scope" value="Eukaryota"/>
</dbReference>
<dbReference type="InParanoid" id="A0A1X7VP94"/>
<dbReference type="InterPro" id="IPR050996">
    <property type="entry name" value="Docking_Protein_DOK"/>
</dbReference>
<name>A0A1X7VP94_AMPQE</name>
<evidence type="ECO:0000256" key="6">
    <source>
        <dbReference type="SAM" id="MobiDB-lite"/>
    </source>
</evidence>
<feature type="compositionally biased region" description="Basic and acidic residues" evidence="6">
    <location>
        <begin position="579"/>
        <end position="591"/>
    </location>
</feature>
<dbReference type="SMART" id="SM00310">
    <property type="entry name" value="PTBI"/>
    <property type="match status" value="1"/>
</dbReference>
<accession>A0A1X7VP94</accession>
<feature type="region of interest" description="Disordered" evidence="6">
    <location>
        <begin position="578"/>
        <end position="601"/>
    </location>
</feature>
<dbReference type="OrthoDB" id="6279276at2759"/>
<dbReference type="GO" id="GO:0005104">
    <property type="term" value="F:fibroblast growth factor receptor binding"/>
    <property type="evidence" value="ECO:0007669"/>
    <property type="project" value="TreeGrafter"/>
</dbReference>
<feature type="compositionally biased region" description="Low complexity" evidence="6">
    <location>
        <begin position="273"/>
        <end position="282"/>
    </location>
</feature>
<dbReference type="AlphaFoldDB" id="A0A1X7VP94"/>
<dbReference type="EnsemblMetazoa" id="Aqu2.1.41660_001">
    <property type="protein sequence ID" value="Aqu2.1.41660_001"/>
    <property type="gene ID" value="Aqu2.1.41660"/>
</dbReference>
<proteinExistence type="predicted"/>
<reference evidence="8" key="2">
    <citation type="submission" date="2017-05" db="UniProtKB">
        <authorList>
            <consortium name="EnsemblMetazoa"/>
        </authorList>
    </citation>
    <scope>IDENTIFICATION</scope>
</reference>
<evidence type="ECO:0000256" key="1">
    <source>
        <dbReference type="ARBA" id="ARBA00004370"/>
    </source>
</evidence>
<organism evidence="8">
    <name type="scientific">Amphimedon queenslandica</name>
    <name type="common">Sponge</name>
    <dbReference type="NCBI Taxonomy" id="400682"/>
    <lineage>
        <taxon>Eukaryota</taxon>
        <taxon>Metazoa</taxon>
        <taxon>Porifera</taxon>
        <taxon>Demospongiae</taxon>
        <taxon>Heteroscleromorpha</taxon>
        <taxon>Haplosclerida</taxon>
        <taxon>Niphatidae</taxon>
        <taxon>Amphimedon</taxon>
    </lineage>
</organism>
<reference evidence="9" key="1">
    <citation type="journal article" date="2010" name="Nature">
        <title>The Amphimedon queenslandica genome and the evolution of animal complexity.</title>
        <authorList>
            <person name="Srivastava M."/>
            <person name="Simakov O."/>
            <person name="Chapman J."/>
            <person name="Fahey B."/>
            <person name="Gauthier M.E."/>
            <person name="Mitros T."/>
            <person name="Richards G.S."/>
            <person name="Conaco C."/>
            <person name="Dacre M."/>
            <person name="Hellsten U."/>
            <person name="Larroux C."/>
            <person name="Putnam N.H."/>
            <person name="Stanke M."/>
            <person name="Adamska M."/>
            <person name="Darling A."/>
            <person name="Degnan S.M."/>
            <person name="Oakley T.H."/>
            <person name="Plachetzki D.C."/>
            <person name="Zhai Y."/>
            <person name="Adamski M."/>
            <person name="Calcino A."/>
            <person name="Cummins S.F."/>
            <person name="Goodstein D.M."/>
            <person name="Harris C."/>
            <person name="Jackson D.J."/>
            <person name="Leys S.P."/>
            <person name="Shu S."/>
            <person name="Woodcroft B.J."/>
            <person name="Vervoort M."/>
            <person name="Kosik K.S."/>
            <person name="Manning G."/>
            <person name="Degnan B.M."/>
            <person name="Rokhsar D.S."/>
        </authorList>
    </citation>
    <scope>NUCLEOTIDE SEQUENCE [LARGE SCALE GENOMIC DNA]</scope>
</reference>
<dbReference type="PRINTS" id="PR01217">
    <property type="entry name" value="PRICHEXTENSN"/>
</dbReference>
<dbReference type="PANTHER" id="PTHR21258:SF55">
    <property type="entry name" value="FI23523P1"/>
    <property type="match status" value="1"/>
</dbReference>
<dbReference type="PANTHER" id="PTHR21258">
    <property type="entry name" value="DOCKING PROTEIN RELATED"/>
    <property type="match status" value="1"/>
</dbReference>
<feature type="domain" description="IRS-type PTB" evidence="7">
    <location>
        <begin position="16"/>
        <end position="119"/>
    </location>
</feature>
<dbReference type="STRING" id="400682.A0A1X7VP94"/>
<evidence type="ECO:0000256" key="5">
    <source>
        <dbReference type="ARBA" id="ARBA00023288"/>
    </source>
</evidence>
<feature type="compositionally biased region" description="Polar residues" evidence="6">
    <location>
        <begin position="193"/>
        <end position="209"/>
    </location>
</feature>
<dbReference type="Pfam" id="PF02174">
    <property type="entry name" value="IRS"/>
    <property type="match status" value="1"/>
</dbReference>
<dbReference type="Proteomes" id="UP000007879">
    <property type="component" value="Unassembled WGS sequence"/>
</dbReference>
<dbReference type="PROSITE" id="PS51064">
    <property type="entry name" value="IRS_PTB"/>
    <property type="match status" value="1"/>
</dbReference>
<dbReference type="GO" id="GO:0008543">
    <property type="term" value="P:fibroblast growth factor receptor signaling pathway"/>
    <property type="evidence" value="ECO:0007669"/>
    <property type="project" value="TreeGrafter"/>
</dbReference>
<comment type="subcellular location">
    <subcellularLocation>
        <location evidence="1">Membrane</location>
    </subcellularLocation>
</comment>
<dbReference type="EnsemblMetazoa" id="XM_003383420.2">
    <property type="protein sequence ID" value="XP_003383468.1"/>
    <property type="gene ID" value="LOC100631938"/>
</dbReference>
<dbReference type="InterPro" id="IPR011993">
    <property type="entry name" value="PH-like_dom_sf"/>
</dbReference>
<feature type="compositionally biased region" description="Pro residues" evidence="6">
    <location>
        <begin position="143"/>
        <end position="169"/>
    </location>
</feature>
<sequence length="601" mass="65230">MGNCSGKGDDQLQEGEDGMQTGTFTVTNINDDHRLVHKGKMVVTATELIYIDNKTKQEWEWPFKYLRRYGCEGNVFSFEAGRKCANGEGTYAFICKKANILFNMVARNITQGGVQPDVDNNNGTVDEFPFPRPQTVSPRPQDPEPPPLPPFHPPSPLPPAPLPAPPPPEPDTETPQGPEDSPPPPPPIPPPESTKNYSDLVFTNESSEPVPSAAGDHAPYSKISFEETEKLSRGGGKKIPVNDLRLGGERRHTHGGSTSSNKKVRKHSKKSRSPSCSSNSSVIVEAGPKFPSVSESILEAGGERQTITESSYQNLLIGEELREEERRGSIDQPTYSNIDISTGEVLPPDQSVPLQPEYTNINIGPAPSSNGRIGAGEIVDQPNYENIKPGGVVASTPISTPTPRSDYLNYTVSGDMTTPPDQPNYTNITPGPDVATSLDAPNYLNITPGPNVSSSIEPARSHTYTHHSLDYRHRSTSNVIGGGGSATISGGGDSMQTYIELDISKSSQYAQLDIGGGGGESERSLRTRDRAMSSSVIHNQSDSSFHHHPQQQQQSDYTVLNFEAMAAIKSMREEIEEEVKEKEKEAKEKAHGNKKGVKKGK</sequence>
<feature type="compositionally biased region" description="Polar residues" evidence="6">
    <location>
        <begin position="113"/>
        <end position="124"/>
    </location>
</feature>
<keyword evidence="2" id="KW-0597">Phosphoprotein</keyword>
<dbReference type="SUPFAM" id="SSF50729">
    <property type="entry name" value="PH domain-like"/>
    <property type="match status" value="1"/>
</dbReference>
<feature type="region of interest" description="Disordered" evidence="6">
    <location>
        <begin position="113"/>
        <end position="285"/>
    </location>
</feature>
<evidence type="ECO:0000313" key="8">
    <source>
        <dbReference type="EnsemblMetazoa" id="Aqu2.1.41660_001"/>
    </source>
</evidence>
<dbReference type="GO" id="GO:0016020">
    <property type="term" value="C:membrane"/>
    <property type="evidence" value="ECO:0007669"/>
    <property type="project" value="UniProtKB-SubCell"/>
</dbReference>
<dbReference type="SMART" id="SM01244">
    <property type="entry name" value="IRS"/>
    <property type="match status" value="1"/>
</dbReference>
<dbReference type="Gene3D" id="2.30.29.30">
    <property type="entry name" value="Pleckstrin-homology domain (PH domain)/Phosphotyrosine-binding domain (PTB)"/>
    <property type="match status" value="1"/>
</dbReference>
<evidence type="ECO:0000256" key="3">
    <source>
        <dbReference type="ARBA" id="ARBA00022707"/>
    </source>
</evidence>
<keyword evidence="4" id="KW-0472">Membrane</keyword>
<dbReference type="GO" id="GO:0005068">
    <property type="term" value="F:transmembrane receptor protein tyrosine kinase adaptor activity"/>
    <property type="evidence" value="ECO:0007669"/>
    <property type="project" value="TreeGrafter"/>
</dbReference>
<evidence type="ECO:0000256" key="2">
    <source>
        <dbReference type="ARBA" id="ARBA00022553"/>
    </source>
</evidence>
<dbReference type="KEGG" id="aqu:100631938"/>
<dbReference type="InterPro" id="IPR002404">
    <property type="entry name" value="IRS_PTB"/>
</dbReference>